<dbReference type="AlphaFoldDB" id="A0A7C4H9D3"/>
<evidence type="ECO:0000313" key="2">
    <source>
        <dbReference type="EMBL" id="HGQ59788.1"/>
    </source>
</evidence>
<gene>
    <name evidence="2" type="ORF">ENU09_03645</name>
    <name evidence="1" type="ORF">ENU14_04285</name>
</gene>
<proteinExistence type="predicted"/>
<reference evidence="1" key="1">
    <citation type="journal article" date="2020" name="mSystems">
        <title>Genome- and Community-Level Interaction Insights into Carbon Utilization and Element Cycling Functions of Hydrothermarchaeota in Hydrothermal Sediment.</title>
        <authorList>
            <person name="Zhou Z."/>
            <person name="Liu Y."/>
            <person name="Xu W."/>
            <person name="Pan J."/>
            <person name="Luo Z.H."/>
            <person name="Li M."/>
        </authorList>
    </citation>
    <scope>NUCLEOTIDE SEQUENCE [LARGE SCALE GENOMIC DNA]</scope>
    <source>
        <strain evidence="2">SpSt-638</strain>
        <strain evidence="1">SpSt-642</strain>
    </source>
</reference>
<protein>
    <submittedName>
        <fullName evidence="1">Uncharacterized protein</fullName>
    </submittedName>
</protein>
<name>A0A7C4H9D3_STAMA</name>
<evidence type="ECO:0000313" key="1">
    <source>
        <dbReference type="EMBL" id="HGM58783.1"/>
    </source>
</evidence>
<organism evidence="1">
    <name type="scientific">Staphylothermus marinus</name>
    <dbReference type="NCBI Taxonomy" id="2280"/>
    <lineage>
        <taxon>Archaea</taxon>
        <taxon>Thermoproteota</taxon>
        <taxon>Thermoprotei</taxon>
        <taxon>Desulfurococcales</taxon>
        <taxon>Desulfurococcaceae</taxon>
        <taxon>Staphylothermus</taxon>
    </lineage>
</organism>
<sequence length="203" mass="23610">MTRNWIYDWMISCPAILVLGETRYRNYKGLVTLTLLYPRAIVMSREGSIRVINTIPEYLHRVIIEEICLDMLENERKDMVGEAFRKTMFYGGYNVFLMNNNGYLHNVVFELVNTSKIFLYIRRIIGKLVVSSLEHWILFGVGLRTGDFQLVIESCSEIGRVEDDKCYIESMNYELLVTNVNVAVEGFTRIIPDNNPARHVVKL</sequence>
<dbReference type="EMBL" id="DTBJ01000032">
    <property type="protein sequence ID" value="HGM58783.1"/>
    <property type="molecule type" value="Genomic_DNA"/>
</dbReference>
<accession>A0A7C4H9D3</accession>
<dbReference type="EMBL" id="DTBE01000097">
    <property type="protein sequence ID" value="HGQ59788.1"/>
    <property type="molecule type" value="Genomic_DNA"/>
</dbReference>
<comment type="caution">
    <text evidence="1">The sequence shown here is derived from an EMBL/GenBank/DDBJ whole genome shotgun (WGS) entry which is preliminary data.</text>
</comment>